<evidence type="ECO:0000256" key="4">
    <source>
        <dbReference type="ARBA" id="ARBA00022692"/>
    </source>
</evidence>
<dbReference type="InterPro" id="IPR009542">
    <property type="entry name" value="Spc1/SPCS1"/>
</dbReference>
<sequence>MDWQGQKLAETLMQAMLAAFAVAAFATGYVLGSFRTMLLAYAGGVVLTALITVPDWPFYNRHPLKWLDPAEAERHPRPQPQPEGASKKKPSKTHKKVGLVNSFGYIDREEAP</sequence>
<evidence type="ECO:0000256" key="3">
    <source>
        <dbReference type="ARBA" id="ARBA00017059"/>
    </source>
</evidence>
<evidence type="ECO:0000256" key="6">
    <source>
        <dbReference type="ARBA" id="ARBA00022989"/>
    </source>
</evidence>
<keyword evidence="12" id="KW-1185">Reference proteome</keyword>
<gene>
    <name evidence="11" type="ORF">Taro_008601</name>
</gene>
<reference evidence="11" key="1">
    <citation type="submission" date="2017-07" db="EMBL/GenBank/DDBJ databases">
        <title>Taro Niue Genome Assembly and Annotation.</title>
        <authorList>
            <person name="Atibalentja N."/>
            <person name="Keating K."/>
            <person name="Fields C.J."/>
        </authorList>
    </citation>
    <scope>NUCLEOTIDE SEQUENCE</scope>
    <source>
        <strain evidence="11">Niue_2</strain>
        <tissue evidence="11">Leaf</tissue>
    </source>
</reference>
<evidence type="ECO:0000256" key="1">
    <source>
        <dbReference type="ARBA" id="ARBA00004477"/>
    </source>
</evidence>
<dbReference type="GO" id="GO:0006465">
    <property type="term" value="P:signal peptide processing"/>
    <property type="evidence" value="ECO:0007669"/>
    <property type="project" value="InterPro"/>
</dbReference>
<dbReference type="EMBL" id="NMUH01000286">
    <property type="protein sequence ID" value="MQL76219.1"/>
    <property type="molecule type" value="Genomic_DNA"/>
</dbReference>
<evidence type="ECO:0000256" key="2">
    <source>
        <dbReference type="ARBA" id="ARBA00005245"/>
    </source>
</evidence>
<keyword evidence="4 10" id="KW-0812">Transmembrane</keyword>
<feature type="region of interest" description="Disordered" evidence="9">
    <location>
        <begin position="69"/>
        <end position="112"/>
    </location>
</feature>
<dbReference type="PANTHER" id="PTHR13202:SF0">
    <property type="entry name" value="SIGNAL PEPTIDASE COMPLEX SUBUNIT 1"/>
    <property type="match status" value="1"/>
</dbReference>
<dbReference type="SMR" id="A0A843U7G4"/>
<dbReference type="OrthoDB" id="263893at2759"/>
<comment type="subcellular location">
    <subcellularLocation>
        <location evidence="1">Endoplasmic reticulum membrane</location>
        <topology evidence="1">Multi-pass membrane protein</topology>
    </subcellularLocation>
</comment>
<keyword evidence="6 10" id="KW-1133">Transmembrane helix</keyword>
<keyword evidence="7 10" id="KW-0472">Membrane</keyword>
<evidence type="ECO:0000256" key="5">
    <source>
        <dbReference type="ARBA" id="ARBA00022824"/>
    </source>
</evidence>
<dbReference type="PANTHER" id="PTHR13202">
    <property type="entry name" value="MICROSOMAL SIGNAL PEPTIDASE 12 KDA SUBUNIT"/>
    <property type="match status" value="1"/>
</dbReference>
<dbReference type="Pfam" id="PF06645">
    <property type="entry name" value="SPC12"/>
    <property type="match status" value="1"/>
</dbReference>
<keyword evidence="5" id="KW-0256">Endoplasmic reticulum</keyword>
<evidence type="ECO:0000256" key="7">
    <source>
        <dbReference type="ARBA" id="ARBA00023136"/>
    </source>
</evidence>
<dbReference type="AlphaFoldDB" id="A0A843U7G4"/>
<organism evidence="11 12">
    <name type="scientific">Colocasia esculenta</name>
    <name type="common">Wild taro</name>
    <name type="synonym">Arum esculentum</name>
    <dbReference type="NCBI Taxonomy" id="4460"/>
    <lineage>
        <taxon>Eukaryota</taxon>
        <taxon>Viridiplantae</taxon>
        <taxon>Streptophyta</taxon>
        <taxon>Embryophyta</taxon>
        <taxon>Tracheophyta</taxon>
        <taxon>Spermatophyta</taxon>
        <taxon>Magnoliopsida</taxon>
        <taxon>Liliopsida</taxon>
        <taxon>Araceae</taxon>
        <taxon>Aroideae</taxon>
        <taxon>Colocasieae</taxon>
        <taxon>Colocasia</taxon>
    </lineage>
</organism>
<evidence type="ECO:0000313" key="11">
    <source>
        <dbReference type="EMBL" id="MQL76219.1"/>
    </source>
</evidence>
<feature type="compositionally biased region" description="Basic residues" evidence="9">
    <location>
        <begin position="87"/>
        <end position="97"/>
    </location>
</feature>
<evidence type="ECO:0000256" key="9">
    <source>
        <dbReference type="SAM" id="MobiDB-lite"/>
    </source>
</evidence>
<accession>A0A843U7G4</accession>
<proteinExistence type="inferred from homology"/>
<dbReference type="Proteomes" id="UP000652761">
    <property type="component" value="Unassembled WGS sequence"/>
</dbReference>
<dbReference type="GO" id="GO:0045047">
    <property type="term" value="P:protein targeting to ER"/>
    <property type="evidence" value="ECO:0007669"/>
    <property type="project" value="TreeGrafter"/>
</dbReference>
<comment type="caution">
    <text evidence="11">The sequence shown here is derived from an EMBL/GenBank/DDBJ whole genome shotgun (WGS) entry which is preliminary data.</text>
</comment>
<feature type="transmembrane region" description="Helical" evidence="10">
    <location>
        <begin position="12"/>
        <end position="31"/>
    </location>
</feature>
<evidence type="ECO:0000256" key="10">
    <source>
        <dbReference type="SAM" id="Phobius"/>
    </source>
</evidence>
<comment type="similarity">
    <text evidence="2">Belongs to the SPCS1 family.</text>
</comment>
<comment type="function">
    <text evidence="8">Component of the signal peptidase complex (SPC) which catalyzes the cleavage of N-terminal signal sequences from nascent proteins as they are translocated into the lumen of the endoplasmic reticulum. Dispensable for SPC enzymatic activity.</text>
</comment>
<name>A0A843U7G4_COLES</name>
<dbReference type="GO" id="GO:0005787">
    <property type="term" value="C:signal peptidase complex"/>
    <property type="evidence" value="ECO:0007669"/>
    <property type="project" value="InterPro"/>
</dbReference>
<evidence type="ECO:0000256" key="8">
    <source>
        <dbReference type="ARBA" id="ARBA00045204"/>
    </source>
</evidence>
<evidence type="ECO:0000313" key="12">
    <source>
        <dbReference type="Proteomes" id="UP000652761"/>
    </source>
</evidence>
<protein>
    <recommendedName>
        <fullName evidence="3">Signal peptidase complex subunit 1</fullName>
    </recommendedName>
</protein>
<feature type="transmembrane region" description="Helical" evidence="10">
    <location>
        <begin position="38"/>
        <end position="59"/>
    </location>
</feature>